<dbReference type="Pfam" id="PF01812">
    <property type="entry name" value="5-FTHF_cyc-lig"/>
    <property type="match status" value="1"/>
</dbReference>
<evidence type="ECO:0000256" key="2">
    <source>
        <dbReference type="ARBA" id="ARBA00022741"/>
    </source>
</evidence>
<keyword evidence="5" id="KW-0479">Metal-binding</keyword>
<dbReference type="SUPFAM" id="SSF100950">
    <property type="entry name" value="NagB/RpiA/CoA transferase-like"/>
    <property type="match status" value="1"/>
</dbReference>
<dbReference type="GO" id="GO:0005524">
    <property type="term" value="F:ATP binding"/>
    <property type="evidence" value="ECO:0007669"/>
    <property type="project" value="UniProtKB-KW"/>
</dbReference>
<dbReference type="EC" id="6.3.3.2" evidence="5"/>
<gene>
    <name evidence="6" type="primary">ygfA</name>
    <name evidence="6" type="ORF">VTAP4600_A0058</name>
</gene>
<dbReference type="GO" id="GO:0030272">
    <property type="term" value="F:5-formyltetrahydrofolate cyclo-ligase activity"/>
    <property type="evidence" value="ECO:0007669"/>
    <property type="project" value="UniProtKB-EC"/>
</dbReference>
<accession>A0A2N8Z800</accession>
<protein>
    <recommendedName>
        <fullName evidence="5">5-formyltetrahydrofolate cyclo-ligase</fullName>
        <ecNumber evidence="5">6.3.3.2</ecNumber>
    </recommendedName>
</protein>
<dbReference type="PIRSF" id="PIRSF006806">
    <property type="entry name" value="FTHF_cligase"/>
    <property type="match status" value="1"/>
</dbReference>
<feature type="binding site" evidence="4">
    <location>
        <begin position="15"/>
        <end position="19"/>
    </location>
    <ligand>
        <name>ATP</name>
        <dbReference type="ChEBI" id="CHEBI:30616"/>
    </ligand>
</feature>
<feature type="binding site" evidence="4">
    <location>
        <begin position="146"/>
        <end position="154"/>
    </location>
    <ligand>
        <name>ATP</name>
        <dbReference type="ChEBI" id="CHEBI:30616"/>
    </ligand>
</feature>
<evidence type="ECO:0000256" key="1">
    <source>
        <dbReference type="ARBA" id="ARBA00010638"/>
    </source>
</evidence>
<dbReference type="RefSeq" id="WP_102520971.1">
    <property type="nucleotide sequence ID" value="NZ_LT960611.1"/>
</dbReference>
<dbReference type="OrthoDB" id="9801938at2"/>
<dbReference type="PANTHER" id="PTHR23407">
    <property type="entry name" value="ATPASE INHIBITOR/5-FORMYLTETRAHYDROFOLATE CYCLO-LIGASE"/>
    <property type="match status" value="1"/>
</dbReference>
<comment type="catalytic activity">
    <reaction evidence="5">
        <text>(6S)-5-formyl-5,6,7,8-tetrahydrofolate + ATP = (6R)-5,10-methenyltetrahydrofolate + ADP + phosphate</text>
        <dbReference type="Rhea" id="RHEA:10488"/>
        <dbReference type="ChEBI" id="CHEBI:30616"/>
        <dbReference type="ChEBI" id="CHEBI:43474"/>
        <dbReference type="ChEBI" id="CHEBI:57455"/>
        <dbReference type="ChEBI" id="CHEBI:57457"/>
        <dbReference type="ChEBI" id="CHEBI:456216"/>
        <dbReference type="EC" id="6.3.3.2"/>
    </reaction>
</comment>
<keyword evidence="6" id="KW-0436">Ligase</keyword>
<dbReference type="GO" id="GO:0046872">
    <property type="term" value="F:metal ion binding"/>
    <property type="evidence" value="ECO:0007669"/>
    <property type="project" value="UniProtKB-KW"/>
</dbReference>
<dbReference type="Proteomes" id="UP000235828">
    <property type="component" value="Chromosome A"/>
</dbReference>
<dbReference type="KEGG" id="vta:A0058"/>
<dbReference type="InterPro" id="IPR024185">
    <property type="entry name" value="FTHF_cligase-like_sf"/>
</dbReference>
<proteinExistence type="inferred from homology"/>
<feature type="binding site" evidence="4">
    <location>
        <position position="66"/>
    </location>
    <ligand>
        <name>substrate</name>
    </ligand>
</feature>
<evidence type="ECO:0000256" key="5">
    <source>
        <dbReference type="RuleBase" id="RU361279"/>
    </source>
</evidence>
<dbReference type="AlphaFoldDB" id="A0A2N8Z800"/>
<evidence type="ECO:0000256" key="3">
    <source>
        <dbReference type="ARBA" id="ARBA00022840"/>
    </source>
</evidence>
<organism evidence="6 7">
    <name type="scientific">Vibrio tapetis subsp. tapetis</name>
    <dbReference type="NCBI Taxonomy" id="1671868"/>
    <lineage>
        <taxon>Bacteria</taxon>
        <taxon>Pseudomonadati</taxon>
        <taxon>Pseudomonadota</taxon>
        <taxon>Gammaproteobacteria</taxon>
        <taxon>Vibrionales</taxon>
        <taxon>Vibrionaceae</taxon>
        <taxon>Vibrio</taxon>
    </lineage>
</organism>
<keyword evidence="7" id="KW-1185">Reference proteome</keyword>
<evidence type="ECO:0000256" key="4">
    <source>
        <dbReference type="PIRSR" id="PIRSR006806-1"/>
    </source>
</evidence>
<dbReference type="InterPro" id="IPR002698">
    <property type="entry name" value="FTHF_cligase"/>
</dbReference>
<evidence type="ECO:0000313" key="7">
    <source>
        <dbReference type="Proteomes" id="UP000235828"/>
    </source>
</evidence>
<comment type="similarity">
    <text evidence="1 5">Belongs to the 5-formyltetrahydrofolate cyclo-ligase family.</text>
</comment>
<sequence length="208" mass="23953">MQQTPHNQLDHLSYRKQLRQSIRTKRQALTAPQQQHASQQLLKQIRQLPELKNANTVAIYLAADGEIDPMPSIQWLWRQGYQVCLPVIHPFSKGQLVFLRYQPDTKMVLNRYKIQEPKLTALDIVPVNDIDIIFTPLVAFDATGQRMGMGGGYYDRTLAPWLAHNQNAIAIGLAHDCQQVTKLTYETWDVPLPIILTPSQTWQWESKQ</sequence>
<evidence type="ECO:0000313" key="6">
    <source>
        <dbReference type="EMBL" id="SON48037.1"/>
    </source>
</evidence>
<name>A0A2N8Z800_9VIBR</name>
<feature type="binding site" evidence="4">
    <location>
        <position position="61"/>
    </location>
    <ligand>
        <name>substrate</name>
    </ligand>
</feature>
<comment type="cofactor">
    <cofactor evidence="5">
        <name>Mg(2+)</name>
        <dbReference type="ChEBI" id="CHEBI:18420"/>
    </cofactor>
</comment>
<keyword evidence="3 4" id="KW-0067">ATP-binding</keyword>
<dbReference type="Gene3D" id="3.40.50.10420">
    <property type="entry name" value="NagB/RpiA/CoA transferase-like"/>
    <property type="match status" value="1"/>
</dbReference>
<dbReference type="InterPro" id="IPR037171">
    <property type="entry name" value="NagB/RpiA_transferase-like"/>
</dbReference>
<dbReference type="EMBL" id="LT960611">
    <property type="protein sequence ID" value="SON48037.1"/>
    <property type="molecule type" value="Genomic_DNA"/>
</dbReference>
<dbReference type="NCBIfam" id="TIGR02727">
    <property type="entry name" value="MTHFS_bact"/>
    <property type="match status" value="1"/>
</dbReference>
<keyword evidence="2 4" id="KW-0547">Nucleotide-binding</keyword>
<dbReference type="GO" id="GO:0035999">
    <property type="term" value="P:tetrahydrofolate interconversion"/>
    <property type="evidence" value="ECO:0007669"/>
    <property type="project" value="TreeGrafter"/>
</dbReference>
<dbReference type="PANTHER" id="PTHR23407:SF1">
    <property type="entry name" value="5-FORMYLTETRAHYDROFOLATE CYCLO-LIGASE"/>
    <property type="match status" value="1"/>
</dbReference>
<dbReference type="GO" id="GO:0009396">
    <property type="term" value="P:folic acid-containing compound biosynthetic process"/>
    <property type="evidence" value="ECO:0007669"/>
    <property type="project" value="TreeGrafter"/>
</dbReference>
<reference evidence="6 7" key="1">
    <citation type="submission" date="2017-10" db="EMBL/GenBank/DDBJ databases">
        <authorList>
            <person name="Banno H."/>
            <person name="Chua N.-H."/>
        </authorList>
    </citation>
    <scope>NUCLEOTIDE SEQUENCE [LARGE SCALE GENOMIC DNA]</scope>
    <source>
        <strain evidence="6">Vibrio tapetis CECT4600</strain>
    </source>
</reference>
<keyword evidence="5" id="KW-0460">Magnesium</keyword>